<dbReference type="SUPFAM" id="SSF53474">
    <property type="entry name" value="alpha/beta-Hydrolases"/>
    <property type="match status" value="1"/>
</dbReference>
<protein>
    <submittedName>
        <fullName evidence="4">Lysophospholipase BODYGUARD 2 isoform X1</fullName>
    </submittedName>
</protein>
<accession>A0AAQ3KN16</accession>
<dbReference type="InterPro" id="IPR012337">
    <property type="entry name" value="RNaseH-like_sf"/>
</dbReference>
<feature type="domain" description="AB hydrolase-1" evidence="2">
    <location>
        <begin position="1073"/>
        <end position="1331"/>
    </location>
</feature>
<dbReference type="Proteomes" id="UP001327560">
    <property type="component" value="Chromosome 6"/>
</dbReference>
<evidence type="ECO:0000313" key="5">
    <source>
        <dbReference type="Proteomes" id="UP001327560"/>
    </source>
</evidence>
<dbReference type="InterPro" id="IPR002156">
    <property type="entry name" value="RNaseH_domain"/>
</dbReference>
<feature type="region of interest" description="Disordered" evidence="1">
    <location>
        <begin position="671"/>
        <end position="708"/>
    </location>
</feature>
<dbReference type="EMBL" id="CP136895">
    <property type="protein sequence ID" value="WOL09998.1"/>
    <property type="molecule type" value="Genomic_DNA"/>
</dbReference>
<dbReference type="PANTHER" id="PTHR43689">
    <property type="entry name" value="HYDROLASE"/>
    <property type="match status" value="1"/>
</dbReference>
<gene>
    <name evidence="4" type="ORF">Cni_G18752</name>
</gene>
<dbReference type="GO" id="GO:0004523">
    <property type="term" value="F:RNA-DNA hybrid ribonuclease activity"/>
    <property type="evidence" value="ECO:0007669"/>
    <property type="project" value="InterPro"/>
</dbReference>
<feature type="region of interest" description="Disordered" evidence="1">
    <location>
        <begin position="564"/>
        <end position="586"/>
    </location>
</feature>
<dbReference type="Pfam" id="PF13456">
    <property type="entry name" value="RVT_3"/>
    <property type="match status" value="1"/>
</dbReference>
<dbReference type="Gene3D" id="3.30.420.10">
    <property type="entry name" value="Ribonuclease H-like superfamily/Ribonuclease H"/>
    <property type="match status" value="1"/>
</dbReference>
<dbReference type="InterPro" id="IPR044730">
    <property type="entry name" value="RNase_H-like_dom_plant"/>
</dbReference>
<organism evidence="4 5">
    <name type="scientific">Canna indica</name>
    <name type="common">Indian-shot</name>
    <dbReference type="NCBI Taxonomy" id="4628"/>
    <lineage>
        <taxon>Eukaryota</taxon>
        <taxon>Viridiplantae</taxon>
        <taxon>Streptophyta</taxon>
        <taxon>Embryophyta</taxon>
        <taxon>Tracheophyta</taxon>
        <taxon>Spermatophyta</taxon>
        <taxon>Magnoliopsida</taxon>
        <taxon>Liliopsida</taxon>
        <taxon>Zingiberales</taxon>
        <taxon>Cannaceae</taxon>
        <taxon>Canna</taxon>
    </lineage>
</organism>
<evidence type="ECO:0000313" key="4">
    <source>
        <dbReference type="EMBL" id="WOL09998.1"/>
    </source>
</evidence>
<dbReference type="CDD" id="cd06222">
    <property type="entry name" value="RNase_H_like"/>
    <property type="match status" value="1"/>
</dbReference>
<dbReference type="GO" id="GO:0003676">
    <property type="term" value="F:nucleic acid binding"/>
    <property type="evidence" value="ECO:0007669"/>
    <property type="project" value="InterPro"/>
</dbReference>
<name>A0AAQ3KN16_9LILI</name>
<dbReference type="PANTHER" id="PTHR43689:SF9">
    <property type="entry name" value="LYSOPHOSPHOLIPASE BODYGUARD 3-RELATED"/>
    <property type="match status" value="1"/>
</dbReference>
<dbReference type="InterPro" id="IPR000073">
    <property type="entry name" value="AB_hydrolase_1"/>
</dbReference>
<feature type="domain" description="RNase H type-1" evidence="3">
    <location>
        <begin position="822"/>
        <end position="895"/>
    </location>
</feature>
<dbReference type="InterPro" id="IPR036397">
    <property type="entry name" value="RNaseH_sf"/>
</dbReference>
<evidence type="ECO:0000259" key="3">
    <source>
        <dbReference type="Pfam" id="PF13456"/>
    </source>
</evidence>
<dbReference type="InterPro" id="IPR029058">
    <property type="entry name" value="AB_hydrolase_fold"/>
</dbReference>
<dbReference type="InterPro" id="IPR036691">
    <property type="entry name" value="Endo/exonu/phosph_ase_sf"/>
</dbReference>
<dbReference type="Gene3D" id="3.40.50.1820">
    <property type="entry name" value="alpha/beta hydrolase"/>
    <property type="match status" value="1"/>
</dbReference>
<proteinExistence type="predicted"/>
<sequence length="1364" mass="153268">MSPPTSLKPDPPSSGSDTLSWAQILQGSNPNGSKPVTSSTLSRIQSNSSGKIGFFSFIKEYSDNLLCLQETHVSVDVANSFIHKFGRPWKRIASPSNGASGGIILVWNTNIVTAHTLAIQVDVIHAIIAFNNSMTFIISTIYANINPSLRDILCNLETKEATNNLSSHEQETLNFLFNKVTVLQRQISLKWWAKAKIKWYLEGDRNTVYFHRMVTSRRRINHIHSITSENGSILSDDKEILFEFSHFYQNLWTSPSDPFIIQLWPQFPSVSDSFKNSLIAHFSKAEIWNTISSMANGKSPGIDGFIVEFYKSYWKIISDDLLNCFHYFHSTGFIPFEWNKIILIFIPKCQNPDRVKDFRHIVLCNLSYRILTKLIANRLKTLTLLINKAVNDNIFISLRINNTLTISHLMFADDILLAFKADDTSISNFKTIFAHYAQLTGQKVNLQKSANFYPKYTLLTIKTNICTKGTQVHNGMTQNLFIFFAFNIYLLINYYLIPLTKILLIPPSLSRSLLLSLSRLLNLPLVAAASCSLPLPPLAARCPCRRSLLARSLPPARRSLLTRSLPPARRRRSPARRSLPPARRRRSPARCRLLAAAARLLAATARLLAAAARLHAAACSPLPLARSLPLLACSTLPAVARYSPALCRLLAALCRLLAAPCRRSLLAHSLPPARRSQPPARRRRSLPSFATRRSPLAAATQRSLPLASSPHAARCRSLARRTPLVAARWLAARRSLPPLNARCRSLARRTPLAAATQRSLPLAARRSLPPLNARCRSLPPLNARCRSPHATRCRHSTLVAARCNCRSSDRLQSSSGYRHRTEALIFAAQEHLRDVIIESDSKILMDGLNQKICPDWRILATVHDIFDLASKFNTIVFRFVYRECNKAAHWAANWARVGCSSQVLSSIRPPELEQVIVLLCFAYKLADHVAEGKQNPCYCSYSPSNAVATTTSCGGEILVLSMISDAELHIEDISDTLYSRPSVVSQISKSAINELRSLKLVRHRTAPYTSEAACATRVRVVERPQRIKTAGHKRHSRPRWSDCACDSCTTSSDALHVHVESPQTDGKAAEEDVVFIHGFISSSKFWTETVFCHFTDEARARYRLIAVDLLGFANSPKPEDSLYTLEEHVRMLEKCVLERYNVKSFHIVAHSLGSLLALALAVKYPAAVKSLTIVAPPYFPVPEGEQGTQYVLRRLAPRRVWPLLSFGSSMVCWYEHISRTACLLICKQHRLWTAAFKFLTRNRVRTYLMEGFFSYTHNAAWHTLHNVICGTGGKVVDGYLEALREEMSCDVVVYHGRDDELLPVDCSYAVKSRIPRARVKVVEDKDHITIVVGRQKAFARELEEIWSASTTVTFEQERKEMGIQ</sequence>
<dbReference type="SUPFAM" id="SSF53098">
    <property type="entry name" value="Ribonuclease H-like"/>
    <property type="match status" value="1"/>
</dbReference>
<evidence type="ECO:0000259" key="2">
    <source>
        <dbReference type="Pfam" id="PF00561"/>
    </source>
</evidence>
<keyword evidence="5" id="KW-1185">Reference proteome</keyword>
<dbReference type="SUPFAM" id="SSF56219">
    <property type="entry name" value="DNase I-like"/>
    <property type="match status" value="1"/>
</dbReference>
<dbReference type="PRINTS" id="PR00111">
    <property type="entry name" value="ABHYDROLASE"/>
</dbReference>
<evidence type="ECO:0000256" key="1">
    <source>
        <dbReference type="SAM" id="MobiDB-lite"/>
    </source>
</evidence>
<reference evidence="4 5" key="1">
    <citation type="submission" date="2023-10" db="EMBL/GenBank/DDBJ databases">
        <title>Chromosome-scale genome assembly provides insights into flower coloration mechanisms of Canna indica.</title>
        <authorList>
            <person name="Li C."/>
        </authorList>
    </citation>
    <scope>NUCLEOTIDE SEQUENCE [LARGE SCALE GENOMIC DNA]</scope>
    <source>
        <tissue evidence="4">Flower</tissue>
    </source>
</reference>
<dbReference type="Pfam" id="PF00561">
    <property type="entry name" value="Abhydrolase_1"/>
    <property type="match status" value="1"/>
</dbReference>